<evidence type="ECO:0000313" key="3">
    <source>
        <dbReference type="EMBL" id="CAK9008501.1"/>
    </source>
</evidence>
<feature type="signal peptide" evidence="2">
    <location>
        <begin position="1"/>
        <end position="32"/>
    </location>
</feature>
<evidence type="ECO:0000256" key="1">
    <source>
        <dbReference type="SAM" id="MobiDB-lite"/>
    </source>
</evidence>
<organism evidence="3 4">
    <name type="scientific">Durusdinium trenchii</name>
    <dbReference type="NCBI Taxonomy" id="1381693"/>
    <lineage>
        <taxon>Eukaryota</taxon>
        <taxon>Sar</taxon>
        <taxon>Alveolata</taxon>
        <taxon>Dinophyceae</taxon>
        <taxon>Suessiales</taxon>
        <taxon>Symbiodiniaceae</taxon>
        <taxon>Durusdinium</taxon>
    </lineage>
</organism>
<evidence type="ECO:0000313" key="4">
    <source>
        <dbReference type="Proteomes" id="UP001642484"/>
    </source>
</evidence>
<dbReference type="InterPro" id="IPR036691">
    <property type="entry name" value="Endo/exonu/phosph_ase_sf"/>
</dbReference>
<feature type="region of interest" description="Disordered" evidence="1">
    <location>
        <begin position="93"/>
        <end position="112"/>
    </location>
</feature>
<sequence length="568" mass="63904">MGCWLLMAPRGRARGTMLGCVALVVALRRTSGLAETGAFAESFSRSLEGTRLRVLSWNVAAVNNNPFEYWITHPKKEYKALMEAVEQFISEPGEVDSGISRPDEQLQAPSGLTADGMDDSAPFLSLRLREEDLLVHEVFTDHMFQTLSARMRSSGLEAVDVAETFWSQYRTRRIVSKFLRDPVIGKKRLASMPDRVTNTIQLLNGCTYRPSVVNCYQGQLSSLEAWFSQWLSFFFEEDVDIDGSGSKKVYSLLQKIRRAKYPAISEEEEAASIPLQLMMQGIFDAILMRLMLEKAGAAWEELRREICESLNSKKNDLIKDILLQTYKDADVLFLQEAGNQLLSSLREEYSSTFHVAVPRSFSNERAQNSIVLLRRSIFAAPSEVEVPAEGWEPGDLLLLRAQVLGGPEIALASFHGDTNGLLTIPMLSKVWQHLPVSRLIFGLDANTHEKRVDGKAHVLDFEESYRSLGLKACWGDVSPKLYTTFNARTYLQPQLNKASKSTELEEKGDRNPKDFILFTKHFQVGDVIRDNTGRGDYVEDMVFPTLEFPSDHALIAADLLLLAEQSEL</sequence>
<keyword evidence="4" id="KW-1185">Reference proteome</keyword>
<dbReference type="SUPFAM" id="SSF56219">
    <property type="entry name" value="DNase I-like"/>
    <property type="match status" value="1"/>
</dbReference>
<evidence type="ECO:0000256" key="2">
    <source>
        <dbReference type="SAM" id="SignalP"/>
    </source>
</evidence>
<proteinExistence type="predicted"/>
<accession>A0ABP0J2D2</accession>
<gene>
    <name evidence="3" type="ORF">CCMP2556_LOCUS9277</name>
</gene>
<name>A0ABP0J2D2_9DINO</name>
<dbReference type="Gene3D" id="3.60.10.10">
    <property type="entry name" value="Endonuclease/exonuclease/phosphatase"/>
    <property type="match status" value="1"/>
</dbReference>
<dbReference type="Proteomes" id="UP001642484">
    <property type="component" value="Unassembled WGS sequence"/>
</dbReference>
<comment type="caution">
    <text evidence="3">The sequence shown here is derived from an EMBL/GenBank/DDBJ whole genome shotgun (WGS) entry which is preliminary data.</text>
</comment>
<dbReference type="EMBL" id="CAXAMN010004280">
    <property type="protein sequence ID" value="CAK9008501.1"/>
    <property type="molecule type" value="Genomic_DNA"/>
</dbReference>
<keyword evidence="2" id="KW-0732">Signal</keyword>
<reference evidence="3 4" key="1">
    <citation type="submission" date="2024-02" db="EMBL/GenBank/DDBJ databases">
        <authorList>
            <person name="Chen Y."/>
            <person name="Shah S."/>
            <person name="Dougan E. K."/>
            <person name="Thang M."/>
            <person name="Chan C."/>
        </authorList>
    </citation>
    <scope>NUCLEOTIDE SEQUENCE [LARGE SCALE GENOMIC DNA]</scope>
</reference>
<feature type="chain" id="PRO_5047318035" description="Endonuclease/exonuclease/phosphatase domain-containing protein" evidence="2">
    <location>
        <begin position="33"/>
        <end position="568"/>
    </location>
</feature>
<protein>
    <recommendedName>
        <fullName evidence="5">Endonuclease/exonuclease/phosphatase domain-containing protein</fullName>
    </recommendedName>
</protein>
<evidence type="ECO:0008006" key="5">
    <source>
        <dbReference type="Google" id="ProtNLM"/>
    </source>
</evidence>